<dbReference type="Proteomes" id="UP000471120">
    <property type="component" value="Unassembled WGS sequence"/>
</dbReference>
<dbReference type="AlphaFoldDB" id="A0A6P2CIH6"/>
<accession>A0A6P2CIH6</accession>
<feature type="region of interest" description="Disordered" evidence="1">
    <location>
        <begin position="1"/>
        <end position="29"/>
    </location>
</feature>
<dbReference type="EMBL" id="QRCM01000001">
    <property type="protein sequence ID" value="TXG90996.1"/>
    <property type="molecule type" value="Genomic_DNA"/>
</dbReference>
<proteinExistence type="predicted"/>
<sequence length="369" mass="39737">MGSKRPGNRGQKRSQKVAARRRRRAAADSEDFDRRIASLIGRFDEWLRSEFDGPTAPTTRVMKSILVELDRSTDDFDPTAWTPDAAHTIVEVAESLLERDDTDAGEAAAVHLVASARDFLDFLVDTDAWTGTDDDLNHCLTDFSEFVDDGVDLLHPDDIELEDQADAAVASAIADLPFVAAVDRILDWANAAPAVNAQEIASALGIDVPTSRFQSPSDVPELATLWSTVVRGGLVRGADGNAVPTDDAAGFRDRDVSVLTRALSAFVATRLAIVVDDDAPDTVARHFAAQTLLAAMTEEPPVRNDEEDYSDLEDDDREVAEAIRTVVTGFVDDGILVGGETLAIVPELRPAILAGVLESGLFDDEPPAS</sequence>
<comment type="caution">
    <text evidence="2">The sequence shown here is derived from an EMBL/GenBank/DDBJ whole genome shotgun (WGS) entry which is preliminary data.</text>
</comment>
<name>A0A6P2CIH6_9NOCA</name>
<evidence type="ECO:0000313" key="3">
    <source>
        <dbReference type="Proteomes" id="UP000471120"/>
    </source>
</evidence>
<reference evidence="2 3" key="1">
    <citation type="submission" date="2018-07" db="EMBL/GenBank/DDBJ databases">
        <title>Genome sequence of Rhodococcus rhodnii ATCC 35071 from Rhodnius prolixus.</title>
        <authorList>
            <person name="Patel V."/>
            <person name="Vogel K.J."/>
        </authorList>
    </citation>
    <scope>NUCLEOTIDE SEQUENCE [LARGE SCALE GENOMIC DNA]</scope>
    <source>
        <strain evidence="2 3">ATCC 35071</strain>
    </source>
</reference>
<organism evidence="2 3">
    <name type="scientific">Rhodococcus rhodnii</name>
    <dbReference type="NCBI Taxonomy" id="38312"/>
    <lineage>
        <taxon>Bacteria</taxon>
        <taxon>Bacillati</taxon>
        <taxon>Actinomycetota</taxon>
        <taxon>Actinomycetes</taxon>
        <taxon>Mycobacteriales</taxon>
        <taxon>Nocardiaceae</taxon>
        <taxon>Rhodococcus</taxon>
    </lineage>
</organism>
<dbReference type="RefSeq" id="WP_010837173.1">
    <property type="nucleotide sequence ID" value="NZ_QRCM01000001.1"/>
</dbReference>
<evidence type="ECO:0000256" key="1">
    <source>
        <dbReference type="SAM" id="MobiDB-lite"/>
    </source>
</evidence>
<feature type="compositionally biased region" description="Basic residues" evidence="1">
    <location>
        <begin position="1"/>
        <end position="24"/>
    </location>
</feature>
<protein>
    <submittedName>
        <fullName evidence="2">Uncharacterized protein</fullName>
    </submittedName>
</protein>
<gene>
    <name evidence="2" type="ORF">DW322_13140</name>
</gene>
<evidence type="ECO:0000313" key="2">
    <source>
        <dbReference type="EMBL" id="TXG90996.1"/>
    </source>
</evidence>